<reference evidence="1" key="1">
    <citation type="submission" date="2018-05" db="EMBL/GenBank/DDBJ databases">
        <title>Draft genome of Mucuna pruriens seed.</title>
        <authorList>
            <person name="Nnadi N.E."/>
            <person name="Vos R."/>
            <person name="Hasami M.H."/>
            <person name="Devisetty U.K."/>
            <person name="Aguiy J.C."/>
        </authorList>
    </citation>
    <scope>NUCLEOTIDE SEQUENCE [LARGE SCALE GENOMIC DNA]</scope>
    <source>
        <strain evidence="1">JCA_2017</strain>
    </source>
</reference>
<evidence type="ECO:0000313" key="1">
    <source>
        <dbReference type="EMBL" id="RDY02814.1"/>
    </source>
</evidence>
<dbReference type="EMBL" id="QJKJ01002454">
    <property type="protein sequence ID" value="RDY02814.1"/>
    <property type="molecule type" value="Genomic_DNA"/>
</dbReference>
<organism evidence="1 2">
    <name type="scientific">Mucuna pruriens</name>
    <name type="common">Velvet bean</name>
    <name type="synonym">Dolichos pruriens</name>
    <dbReference type="NCBI Taxonomy" id="157652"/>
    <lineage>
        <taxon>Eukaryota</taxon>
        <taxon>Viridiplantae</taxon>
        <taxon>Streptophyta</taxon>
        <taxon>Embryophyta</taxon>
        <taxon>Tracheophyta</taxon>
        <taxon>Spermatophyta</taxon>
        <taxon>Magnoliopsida</taxon>
        <taxon>eudicotyledons</taxon>
        <taxon>Gunneridae</taxon>
        <taxon>Pentapetalae</taxon>
        <taxon>rosids</taxon>
        <taxon>fabids</taxon>
        <taxon>Fabales</taxon>
        <taxon>Fabaceae</taxon>
        <taxon>Papilionoideae</taxon>
        <taxon>50 kb inversion clade</taxon>
        <taxon>NPAAA clade</taxon>
        <taxon>indigoferoid/millettioid clade</taxon>
        <taxon>Phaseoleae</taxon>
        <taxon>Mucuna</taxon>
    </lineage>
</organism>
<feature type="non-terminal residue" evidence="1">
    <location>
        <position position="1"/>
    </location>
</feature>
<gene>
    <name evidence="1" type="ORF">CR513_13675</name>
</gene>
<evidence type="ECO:0000313" key="2">
    <source>
        <dbReference type="Proteomes" id="UP000257109"/>
    </source>
</evidence>
<protein>
    <submittedName>
        <fullName evidence="1">Uncharacterized protein</fullName>
    </submittedName>
</protein>
<proteinExistence type="predicted"/>
<dbReference type="Proteomes" id="UP000257109">
    <property type="component" value="Unassembled WGS sequence"/>
</dbReference>
<dbReference type="AlphaFoldDB" id="A0A371HJA8"/>
<comment type="caution">
    <text evidence="1">The sequence shown here is derived from an EMBL/GenBank/DDBJ whole genome shotgun (WGS) entry which is preliminary data.</text>
</comment>
<accession>A0A371HJA8</accession>
<sequence>MRPQGIPEDYIKMKAFPFSLDRVVKDWLYLQPVLFNTWGDKKLSVVKCRLDLSDTKADSLLAIRSWLTRNRYGFSQK</sequence>
<name>A0A371HJA8_MUCPR</name>
<keyword evidence="2" id="KW-1185">Reference proteome</keyword>
<dbReference type="OrthoDB" id="1689420at2759"/>